<sequence length="69" mass="7294">MRWPARPTALRLTEVADGIGAVAARGAVETGSVPEERRIVAVGAMLPSPARARPHSPIPRLDTAALERT</sequence>
<dbReference type="Proteomes" id="UP000238356">
    <property type="component" value="Unassembled WGS sequence"/>
</dbReference>
<evidence type="ECO:0000256" key="1">
    <source>
        <dbReference type="SAM" id="MobiDB-lite"/>
    </source>
</evidence>
<gene>
    <name evidence="2" type="ORF">C5F51_36105</name>
</gene>
<dbReference type="EMBL" id="PSZD01000053">
    <property type="protein sequence ID" value="PPJ18782.1"/>
    <property type="molecule type" value="Genomic_DNA"/>
</dbReference>
<evidence type="ECO:0000313" key="3">
    <source>
        <dbReference type="Proteomes" id="UP000238356"/>
    </source>
</evidence>
<feature type="region of interest" description="Disordered" evidence="1">
    <location>
        <begin position="48"/>
        <end position="69"/>
    </location>
</feature>
<proteinExistence type="predicted"/>
<evidence type="ECO:0000313" key="2">
    <source>
        <dbReference type="EMBL" id="PPJ18782.1"/>
    </source>
</evidence>
<organism evidence="2 3">
    <name type="scientific">Nocardia nova</name>
    <dbReference type="NCBI Taxonomy" id="37330"/>
    <lineage>
        <taxon>Bacteria</taxon>
        <taxon>Bacillati</taxon>
        <taxon>Actinomycetota</taxon>
        <taxon>Actinomycetes</taxon>
        <taxon>Mycobacteriales</taxon>
        <taxon>Nocardiaceae</taxon>
        <taxon>Nocardia</taxon>
    </lineage>
</organism>
<reference evidence="2 3" key="1">
    <citation type="submission" date="2018-02" db="EMBL/GenBank/DDBJ databases">
        <title>8 Nocardia nova and 1 Nocardia cyriacigeorgica strain used for evolution to TMP-SMX.</title>
        <authorList>
            <person name="Mehta H."/>
            <person name="Weng J."/>
            <person name="Shamoo Y."/>
        </authorList>
    </citation>
    <scope>NUCLEOTIDE SEQUENCE [LARGE SCALE GENOMIC DNA]</scope>
    <source>
        <strain evidence="2 3">BAA2227</strain>
    </source>
</reference>
<accession>A0A2S5ZUF5</accession>
<name>A0A2S5ZUF5_9NOCA</name>
<keyword evidence="3" id="KW-1185">Reference proteome</keyword>
<comment type="caution">
    <text evidence="2">The sequence shown here is derived from an EMBL/GenBank/DDBJ whole genome shotgun (WGS) entry which is preliminary data.</text>
</comment>
<dbReference type="AlphaFoldDB" id="A0A2S5ZUF5"/>
<protein>
    <submittedName>
        <fullName evidence="2">Uncharacterized protein</fullName>
    </submittedName>
</protein>